<organism evidence="5 6">
    <name type="scientific">Halonatronomonas betaini</name>
    <dbReference type="NCBI Taxonomy" id="2778430"/>
    <lineage>
        <taxon>Bacteria</taxon>
        <taxon>Bacillati</taxon>
        <taxon>Bacillota</taxon>
        <taxon>Clostridia</taxon>
        <taxon>Halanaerobiales</taxon>
        <taxon>Halarsenatibacteraceae</taxon>
        <taxon>Halonatronomonas</taxon>
    </lineage>
</organism>
<feature type="domain" description="GGDEF" evidence="4">
    <location>
        <begin position="155"/>
        <end position="288"/>
    </location>
</feature>
<feature type="transmembrane region" description="Helical" evidence="2">
    <location>
        <begin position="23"/>
        <end position="45"/>
    </location>
</feature>
<dbReference type="SMART" id="SM00267">
    <property type="entry name" value="GGDEF"/>
    <property type="match status" value="1"/>
</dbReference>
<feature type="coiled-coil region" evidence="1">
    <location>
        <begin position="85"/>
        <end position="126"/>
    </location>
</feature>
<dbReference type="InterPro" id="IPR035919">
    <property type="entry name" value="EAL_sf"/>
</dbReference>
<dbReference type="PROSITE" id="PS50883">
    <property type="entry name" value="EAL"/>
    <property type="match status" value="1"/>
</dbReference>
<evidence type="ECO:0000256" key="2">
    <source>
        <dbReference type="SAM" id="Phobius"/>
    </source>
</evidence>
<reference evidence="5" key="1">
    <citation type="submission" date="2020-11" db="EMBL/GenBank/DDBJ databases">
        <title>Halonatronomonas betainensis gen. nov., sp. nov. a novel haloalkaliphilic representative of the family Halanaerobiacae capable of betaine degradation.</title>
        <authorList>
            <person name="Boltyanskaya Y."/>
            <person name="Kevbrin V."/>
            <person name="Detkova E."/>
            <person name="Grouzdev D.S."/>
            <person name="Koziaeva V."/>
            <person name="Zhilina T."/>
        </authorList>
    </citation>
    <scope>NUCLEOTIDE SEQUENCE</scope>
    <source>
        <strain evidence="5">Z-7014</strain>
    </source>
</reference>
<dbReference type="Pfam" id="PF00563">
    <property type="entry name" value="EAL"/>
    <property type="match status" value="1"/>
</dbReference>
<dbReference type="FunFam" id="3.20.20.450:FF:000001">
    <property type="entry name" value="Cyclic di-GMP phosphodiesterase yahA"/>
    <property type="match status" value="1"/>
</dbReference>
<dbReference type="InterPro" id="IPR052155">
    <property type="entry name" value="Biofilm_reg_signaling"/>
</dbReference>
<feature type="transmembrane region" description="Helical" evidence="2">
    <location>
        <begin position="57"/>
        <end position="74"/>
    </location>
</feature>
<dbReference type="InterPro" id="IPR029787">
    <property type="entry name" value="Nucleotide_cyclase"/>
</dbReference>
<feature type="domain" description="EAL" evidence="3">
    <location>
        <begin position="297"/>
        <end position="550"/>
    </location>
</feature>
<gene>
    <name evidence="5" type="ORF">I0Q91_01655</name>
</gene>
<evidence type="ECO:0000256" key="1">
    <source>
        <dbReference type="SAM" id="Coils"/>
    </source>
</evidence>
<dbReference type="Gene3D" id="3.20.20.450">
    <property type="entry name" value="EAL domain"/>
    <property type="match status" value="1"/>
</dbReference>
<dbReference type="CDD" id="cd01948">
    <property type="entry name" value="EAL"/>
    <property type="match status" value="1"/>
</dbReference>
<dbReference type="InterPro" id="IPR043128">
    <property type="entry name" value="Rev_trsase/Diguanyl_cyclase"/>
</dbReference>
<keyword evidence="2" id="KW-0812">Transmembrane</keyword>
<evidence type="ECO:0000313" key="5">
    <source>
        <dbReference type="EMBL" id="MBF8435773.1"/>
    </source>
</evidence>
<name>A0A931AVW9_9FIRM</name>
<evidence type="ECO:0000313" key="6">
    <source>
        <dbReference type="Proteomes" id="UP000621436"/>
    </source>
</evidence>
<dbReference type="SUPFAM" id="SSF141868">
    <property type="entry name" value="EAL domain-like"/>
    <property type="match status" value="1"/>
</dbReference>
<evidence type="ECO:0000259" key="3">
    <source>
        <dbReference type="PROSITE" id="PS50883"/>
    </source>
</evidence>
<protein>
    <submittedName>
        <fullName evidence="5">EAL domain-containing protein</fullName>
    </submittedName>
</protein>
<accession>A0A931AVW9</accession>
<keyword evidence="6" id="KW-1185">Reference proteome</keyword>
<keyword evidence="1" id="KW-0175">Coiled coil</keyword>
<dbReference type="SUPFAM" id="SSF55073">
    <property type="entry name" value="Nucleotide cyclase"/>
    <property type="match status" value="1"/>
</dbReference>
<keyword evidence="2" id="KW-1133">Transmembrane helix</keyword>
<dbReference type="EMBL" id="JADPIE010000001">
    <property type="protein sequence ID" value="MBF8435773.1"/>
    <property type="molecule type" value="Genomic_DNA"/>
</dbReference>
<dbReference type="Pfam" id="PF00990">
    <property type="entry name" value="GGDEF"/>
    <property type="match status" value="1"/>
</dbReference>
<dbReference type="PANTHER" id="PTHR44757">
    <property type="entry name" value="DIGUANYLATE CYCLASE DGCP"/>
    <property type="match status" value="1"/>
</dbReference>
<dbReference type="AlphaFoldDB" id="A0A931AVW9"/>
<dbReference type="PROSITE" id="PS50887">
    <property type="entry name" value="GGDEF"/>
    <property type="match status" value="1"/>
</dbReference>
<dbReference type="Gene3D" id="3.30.70.270">
    <property type="match status" value="1"/>
</dbReference>
<dbReference type="NCBIfam" id="TIGR00254">
    <property type="entry name" value="GGDEF"/>
    <property type="match status" value="1"/>
</dbReference>
<keyword evidence="2" id="KW-0472">Membrane</keyword>
<dbReference type="InterPro" id="IPR000160">
    <property type="entry name" value="GGDEF_dom"/>
</dbReference>
<proteinExistence type="predicted"/>
<sequence length="550" mass="63419">MDLEHDIPEPANISPEYDSWKIAFAYLLIAGLWIMVSDQLVVLLFNDTDAISMVQTYKGIFFVSVTSYLLFYTLRERIKSYKFLAIRLYDNYNELESTYEELLATEEELEEKIDELNEGKEKIYQQAYYDDLTGLPNKNMLHQKIEELISGESSNRINYIMLDLDEFKKINDFHGHEFGDQLLIQVRKELLEVLPENYQLFHLGGDEFGIVYREKQAVGTGIELINNILDIFKDSINVDGHYIFSSASLGFASYPEQADDGAELIKNGEIAMYNAKEKGKNSYKFYEKEMEQRIKDSLKLERDLRQAIKDEEFELFYQPLFDLEKNKVKTVEALIRWKKPGAGYVSPAEFLPFAEKTGLITEIGRWVFKEACRQKKQWLARGYNGFSIAINISAKELDDAKFFDSLVKEINNNNLDSSNLEVEITESDVMENMDENIKVLKELRELGVKVSLDDFGTGYSSLTYLRKMPIDNIKIDRSFIANILSDGKEKRILSSIIELSRVIGLNITVEGIENEAQLEFVRDKGCDRAQGYLLARPAPAEELENYLEGN</sequence>
<evidence type="ECO:0000259" key="4">
    <source>
        <dbReference type="PROSITE" id="PS50887"/>
    </source>
</evidence>
<dbReference type="RefSeq" id="WP_270452447.1">
    <property type="nucleotide sequence ID" value="NZ_JADPIE010000001.1"/>
</dbReference>
<dbReference type="SMART" id="SM00052">
    <property type="entry name" value="EAL"/>
    <property type="match status" value="1"/>
</dbReference>
<comment type="caution">
    <text evidence="5">The sequence shown here is derived from an EMBL/GenBank/DDBJ whole genome shotgun (WGS) entry which is preliminary data.</text>
</comment>
<dbReference type="CDD" id="cd01949">
    <property type="entry name" value="GGDEF"/>
    <property type="match status" value="1"/>
</dbReference>
<dbReference type="PANTHER" id="PTHR44757:SF2">
    <property type="entry name" value="BIOFILM ARCHITECTURE MAINTENANCE PROTEIN MBAA"/>
    <property type="match status" value="1"/>
</dbReference>
<dbReference type="Proteomes" id="UP000621436">
    <property type="component" value="Unassembled WGS sequence"/>
</dbReference>
<dbReference type="InterPro" id="IPR001633">
    <property type="entry name" value="EAL_dom"/>
</dbReference>